<accession>A0A0L0H4N7</accession>
<dbReference type="SMART" id="SM00116">
    <property type="entry name" value="CBS"/>
    <property type="match status" value="4"/>
</dbReference>
<dbReference type="RefSeq" id="XP_016604515.1">
    <property type="nucleotide sequence ID" value="XM_016756218.1"/>
</dbReference>
<dbReference type="Proteomes" id="UP000053201">
    <property type="component" value="Unassembled WGS sequence"/>
</dbReference>
<reference evidence="5 6" key="1">
    <citation type="submission" date="2009-08" db="EMBL/GenBank/DDBJ databases">
        <title>The Genome Sequence of Spizellomyces punctatus strain DAOM BR117.</title>
        <authorList>
            <consortium name="The Broad Institute Genome Sequencing Platform"/>
            <person name="Russ C."/>
            <person name="Cuomo C."/>
            <person name="Shea T."/>
            <person name="Young S.K."/>
            <person name="Zeng Q."/>
            <person name="Koehrsen M."/>
            <person name="Haas B."/>
            <person name="Borodovsky M."/>
            <person name="Guigo R."/>
            <person name="Alvarado L."/>
            <person name="Berlin A."/>
            <person name="Bochicchio J."/>
            <person name="Borenstein D."/>
            <person name="Chapman S."/>
            <person name="Chen Z."/>
            <person name="Engels R."/>
            <person name="Freedman E."/>
            <person name="Gellesch M."/>
            <person name="Goldberg J."/>
            <person name="Griggs A."/>
            <person name="Gujja S."/>
            <person name="Heiman D."/>
            <person name="Hepburn T."/>
            <person name="Howarth C."/>
            <person name="Jen D."/>
            <person name="Larson L."/>
            <person name="Lewis B."/>
            <person name="Mehta T."/>
            <person name="Park D."/>
            <person name="Pearson M."/>
            <person name="Roberts A."/>
            <person name="Saif S."/>
            <person name="Shenoy N."/>
            <person name="Sisk P."/>
            <person name="Stolte C."/>
            <person name="Sykes S."/>
            <person name="Thomson T."/>
            <person name="Walk T."/>
            <person name="White J."/>
            <person name="Yandava C."/>
            <person name="Burger G."/>
            <person name="Gray M.W."/>
            <person name="Holland P.W.H."/>
            <person name="King N."/>
            <person name="Lang F.B.F."/>
            <person name="Roger A.J."/>
            <person name="Ruiz-Trillo I."/>
            <person name="Lander E."/>
            <person name="Nusbaum C."/>
        </authorList>
    </citation>
    <scope>NUCLEOTIDE SEQUENCE [LARGE SCALE GENOMIC DNA]</scope>
    <source>
        <strain evidence="5 6">DAOM BR117</strain>
    </source>
</reference>
<evidence type="ECO:0000313" key="5">
    <source>
        <dbReference type="EMBL" id="KNC96475.1"/>
    </source>
</evidence>
<dbReference type="OMA" id="MAPTNLC"/>
<evidence type="ECO:0000256" key="1">
    <source>
        <dbReference type="ARBA" id="ARBA00022737"/>
    </source>
</evidence>
<dbReference type="InterPro" id="IPR018247">
    <property type="entry name" value="EF_Hand_1_Ca_BS"/>
</dbReference>
<dbReference type="Gene3D" id="3.10.580.10">
    <property type="entry name" value="CBS-domain"/>
    <property type="match status" value="2"/>
</dbReference>
<name>A0A0L0H4N7_SPIPD</name>
<dbReference type="GO" id="GO:0042149">
    <property type="term" value="P:cellular response to glucose starvation"/>
    <property type="evidence" value="ECO:0007669"/>
    <property type="project" value="TreeGrafter"/>
</dbReference>
<dbReference type="VEuPathDB" id="FungiDB:SPPG_08065"/>
<dbReference type="InParanoid" id="A0A0L0H4N7"/>
<dbReference type="STRING" id="645134.A0A0L0H4N7"/>
<organism evidence="5 6">
    <name type="scientific">Spizellomyces punctatus (strain DAOM BR117)</name>
    <dbReference type="NCBI Taxonomy" id="645134"/>
    <lineage>
        <taxon>Eukaryota</taxon>
        <taxon>Fungi</taxon>
        <taxon>Fungi incertae sedis</taxon>
        <taxon>Chytridiomycota</taxon>
        <taxon>Chytridiomycota incertae sedis</taxon>
        <taxon>Chytridiomycetes</taxon>
        <taxon>Spizellomycetales</taxon>
        <taxon>Spizellomycetaceae</taxon>
        <taxon>Spizellomyces</taxon>
    </lineage>
</organism>
<keyword evidence="1" id="KW-0677">Repeat</keyword>
<dbReference type="PANTHER" id="PTHR13780">
    <property type="entry name" value="AMP-ACTIVATED PROTEIN KINASE, GAMMA REGULATORY SUBUNIT"/>
    <property type="match status" value="1"/>
</dbReference>
<keyword evidence="6" id="KW-1185">Reference proteome</keyword>
<sequence length="385" mass="41622">MLAQPGSPFTSGWIESSLDANHNLKSNRMTSVEQQIAANGTLYALLDSLTCGEVIKDQDPAANKLGARPQHPLCLDSELSVSEGCEALAANRITSAPVYDANKGGFIGMLDYRDLVAFVLSVLHKVPKDPSPVDVSMDVTDIVKRALVNKSEVPIKLVSNLSHSNPLIPVQASASIRVAVEEFVRNHVHRVVVLQPENDTAHFAGILSQSAVAALVASRVGKLAGAADPTAKSMWATGNKTLQELGLVGKDIISVIPDDTVLEGLYMMHEHKISSVAIVERTEQGDNQLVGSISMTDIKAILADRKGWRRLYERAFDFFTSMRFEQGLEAGGDDRIPTFTVHPETTLIATIEKMAATRGHRVWVVEGSRAVGVVSLSDIMPLLLK</sequence>
<dbReference type="PANTHER" id="PTHR13780:SF36">
    <property type="entry name" value="CBS DOMAIN-CONTAINING PROTEIN"/>
    <property type="match status" value="1"/>
</dbReference>
<evidence type="ECO:0000313" key="6">
    <source>
        <dbReference type="Proteomes" id="UP000053201"/>
    </source>
</evidence>
<dbReference type="SUPFAM" id="SSF54631">
    <property type="entry name" value="CBS-domain pair"/>
    <property type="match status" value="2"/>
</dbReference>
<dbReference type="InterPro" id="IPR000644">
    <property type="entry name" value="CBS_dom"/>
</dbReference>
<evidence type="ECO:0000256" key="2">
    <source>
        <dbReference type="ARBA" id="ARBA00023122"/>
    </source>
</evidence>
<gene>
    <name evidence="5" type="ORF">SPPG_08065</name>
</gene>
<dbReference type="eggNOG" id="KOG1764">
    <property type="taxonomic scope" value="Eukaryota"/>
</dbReference>
<feature type="domain" description="CBS" evidence="4">
    <location>
        <begin position="248"/>
        <end position="311"/>
    </location>
</feature>
<keyword evidence="2 3" id="KW-0129">CBS domain</keyword>
<protein>
    <recommendedName>
        <fullName evidence="4">CBS domain-containing protein</fullName>
    </recommendedName>
</protein>
<dbReference type="EMBL" id="KQ257468">
    <property type="protein sequence ID" value="KNC96475.1"/>
    <property type="molecule type" value="Genomic_DNA"/>
</dbReference>
<proteinExistence type="predicted"/>
<evidence type="ECO:0000256" key="3">
    <source>
        <dbReference type="PROSITE-ProRule" id="PRU00703"/>
    </source>
</evidence>
<dbReference type="OrthoDB" id="449052at2759"/>
<evidence type="ECO:0000259" key="4">
    <source>
        <dbReference type="PROSITE" id="PS51371"/>
    </source>
</evidence>
<dbReference type="GO" id="GO:0004865">
    <property type="term" value="F:protein serine/threonine phosphatase inhibitor activity"/>
    <property type="evidence" value="ECO:0007669"/>
    <property type="project" value="TreeGrafter"/>
</dbReference>
<dbReference type="Pfam" id="PF00571">
    <property type="entry name" value="CBS"/>
    <property type="match status" value="4"/>
</dbReference>
<dbReference type="PROSITE" id="PS00018">
    <property type="entry name" value="EF_HAND_1"/>
    <property type="match status" value="1"/>
</dbReference>
<dbReference type="InterPro" id="IPR050511">
    <property type="entry name" value="AMPK_gamma/SDS23_families"/>
</dbReference>
<dbReference type="InterPro" id="IPR046342">
    <property type="entry name" value="CBS_dom_sf"/>
</dbReference>
<dbReference type="GeneID" id="27691243"/>
<dbReference type="AlphaFoldDB" id="A0A0L0H4N7"/>
<feature type="domain" description="CBS" evidence="4">
    <location>
        <begin position="333"/>
        <end position="385"/>
    </location>
</feature>
<dbReference type="PROSITE" id="PS51371">
    <property type="entry name" value="CBS"/>
    <property type="match status" value="4"/>
</dbReference>
<feature type="domain" description="CBS" evidence="4">
    <location>
        <begin position="67"/>
        <end position="126"/>
    </location>
</feature>
<feature type="domain" description="CBS" evidence="4">
    <location>
        <begin position="161"/>
        <end position="223"/>
    </location>
</feature>